<evidence type="ECO:0000256" key="11">
    <source>
        <dbReference type="ARBA" id="ARBA00025034"/>
    </source>
</evidence>
<evidence type="ECO:0000256" key="17">
    <source>
        <dbReference type="SAM" id="MobiDB-lite"/>
    </source>
</evidence>
<evidence type="ECO:0000256" key="18">
    <source>
        <dbReference type="SAM" id="Phobius"/>
    </source>
</evidence>
<comment type="function">
    <text evidence="11">Required for the insertion and/or proper folding and/or complex formation of integral membrane proteins into the membrane. Involved in integration of membrane proteins that insert both dependently and independently of the Sec translocase complex, as well as at least some lipoproteins. Aids folding of multispanning membrane proteins.</text>
</comment>
<dbReference type="InterPro" id="IPR001708">
    <property type="entry name" value="YidC/ALB3/OXA1/COX18"/>
</dbReference>
<comment type="subcellular location">
    <subcellularLocation>
        <location evidence="1">Cell membrane</location>
        <topology evidence="1">Multi-pass membrane protein</topology>
    </subcellularLocation>
    <subcellularLocation>
        <location evidence="16">Membrane</location>
        <topology evidence="16">Multi-pass membrane protein</topology>
    </subcellularLocation>
</comment>
<dbReference type="GO" id="GO:0015031">
    <property type="term" value="P:protein transport"/>
    <property type="evidence" value="ECO:0007669"/>
    <property type="project" value="UniProtKB-KW"/>
</dbReference>
<dbReference type="Proteomes" id="UP000184295">
    <property type="component" value="Unassembled WGS sequence"/>
</dbReference>
<evidence type="ECO:0000256" key="15">
    <source>
        <dbReference type="ARBA" id="ARBA00033342"/>
    </source>
</evidence>
<dbReference type="PANTHER" id="PTHR12428:SF65">
    <property type="entry name" value="CYTOCHROME C OXIDASE ASSEMBLY PROTEIN COX18, MITOCHONDRIAL"/>
    <property type="match status" value="1"/>
</dbReference>
<keyword evidence="8 18" id="KW-1133">Transmembrane helix</keyword>
<dbReference type="GO" id="GO:0051205">
    <property type="term" value="P:protein insertion into membrane"/>
    <property type="evidence" value="ECO:0007669"/>
    <property type="project" value="TreeGrafter"/>
</dbReference>
<evidence type="ECO:0000256" key="3">
    <source>
        <dbReference type="ARBA" id="ARBA00015325"/>
    </source>
</evidence>
<keyword evidence="6 16" id="KW-0812">Transmembrane</keyword>
<keyword evidence="5" id="KW-1003">Cell membrane</keyword>
<organism evidence="20 21">
    <name type="scientific">Ferrithrix thermotolerans DSM 19514</name>
    <dbReference type="NCBI Taxonomy" id="1121881"/>
    <lineage>
        <taxon>Bacteria</taxon>
        <taxon>Bacillati</taxon>
        <taxon>Actinomycetota</taxon>
        <taxon>Acidimicrobiia</taxon>
        <taxon>Acidimicrobiales</taxon>
        <taxon>Acidimicrobiaceae</taxon>
        <taxon>Ferrithrix</taxon>
    </lineage>
</organism>
<name>A0A1M4XU63_9ACTN</name>
<evidence type="ECO:0000256" key="9">
    <source>
        <dbReference type="ARBA" id="ARBA00023136"/>
    </source>
</evidence>
<evidence type="ECO:0000256" key="4">
    <source>
        <dbReference type="ARBA" id="ARBA00022448"/>
    </source>
</evidence>
<dbReference type="NCBIfam" id="TIGR03592">
    <property type="entry name" value="yidC_oxa1_cterm"/>
    <property type="match status" value="1"/>
</dbReference>
<evidence type="ECO:0000256" key="8">
    <source>
        <dbReference type="ARBA" id="ARBA00022989"/>
    </source>
</evidence>
<keyword evidence="10" id="KW-0143">Chaperone</keyword>
<dbReference type="CDD" id="cd20070">
    <property type="entry name" value="5TM_YidC_Alb3"/>
    <property type="match status" value="1"/>
</dbReference>
<evidence type="ECO:0000256" key="6">
    <source>
        <dbReference type="ARBA" id="ARBA00022692"/>
    </source>
</evidence>
<feature type="transmembrane region" description="Helical" evidence="18">
    <location>
        <begin position="31"/>
        <end position="50"/>
    </location>
</feature>
<evidence type="ECO:0000313" key="21">
    <source>
        <dbReference type="Proteomes" id="UP000184295"/>
    </source>
</evidence>
<dbReference type="PANTHER" id="PTHR12428">
    <property type="entry name" value="OXA1"/>
    <property type="match status" value="1"/>
</dbReference>
<feature type="transmembrane region" description="Helical" evidence="18">
    <location>
        <begin position="212"/>
        <end position="238"/>
    </location>
</feature>
<feature type="domain" description="Membrane insertase YidC/Oxa/ALB C-terminal" evidence="19">
    <location>
        <begin position="29"/>
        <end position="246"/>
    </location>
</feature>
<feature type="compositionally biased region" description="Polar residues" evidence="17">
    <location>
        <begin position="270"/>
        <end position="285"/>
    </location>
</feature>
<evidence type="ECO:0000256" key="16">
    <source>
        <dbReference type="RuleBase" id="RU003945"/>
    </source>
</evidence>
<evidence type="ECO:0000256" key="12">
    <source>
        <dbReference type="ARBA" id="ARBA00026028"/>
    </source>
</evidence>
<comment type="similarity">
    <text evidence="2">Belongs to the OXA1/ALB3/YidC family. Type 1 subfamily.</text>
</comment>
<dbReference type="OrthoDB" id="9780552at2"/>
<feature type="compositionally biased region" description="Basic and acidic residues" evidence="17">
    <location>
        <begin position="257"/>
        <end position="269"/>
    </location>
</feature>
<dbReference type="GO" id="GO:0005886">
    <property type="term" value="C:plasma membrane"/>
    <property type="evidence" value="ECO:0007669"/>
    <property type="project" value="UniProtKB-SubCell"/>
</dbReference>
<dbReference type="EMBL" id="FQUL01000045">
    <property type="protein sequence ID" value="SHE96782.1"/>
    <property type="molecule type" value="Genomic_DNA"/>
</dbReference>
<protein>
    <recommendedName>
        <fullName evidence="3">Membrane protein insertase YidC</fullName>
    </recommendedName>
    <alternativeName>
        <fullName evidence="15">Foldase YidC</fullName>
    </alternativeName>
    <alternativeName>
        <fullName evidence="14">Membrane integrase YidC</fullName>
    </alternativeName>
    <alternativeName>
        <fullName evidence="13">Membrane protein YidC</fullName>
    </alternativeName>
</protein>
<evidence type="ECO:0000313" key="20">
    <source>
        <dbReference type="EMBL" id="SHE96782.1"/>
    </source>
</evidence>
<evidence type="ECO:0000256" key="10">
    <source>
        <dbReference type="ARBA" id="ARBA00023186"/>
    </source>
</evidence>
<gene>
    <name evidence="20" type="ORF">SAMN02745225_02133</name>
</gene>
<comment type="subunit">
    <text evidence="12">Interacts with the Sec translocase complex via SecD. Specifically interacts with transmembrane segments of nascent integral membrane proteins during membrane integration.</text>
</comment>
<dbReference type="Pfam" id="PF02096">
    <property type="entry name" value="60KD_IMP"/>
    <property type="match status" value="1"/>
</dbReference>
<keyword evidence="7" id="KW-0653">Protein transport</keyword>
<evidence type="ECO:0000256" key="13">
    <source>
        <dbReference type="ARBA" id="ARBA00031538"/>
    </source>
</evidence>
<evidence type="ECO:0000256" key="7">
    <source>
        <dbReference type="ARBA" id="ARBA00022927"/>
    </source>
</evidence>
<sequence>MSFLSSIFRPIFELMAGLIALYFSWVHSYSFAIALLTITVMVVISPLTVISTRSMLQMQALQPKVKELQKKYGKDRQALLEAQQALFKEHKVSPASGCLPMLLQLPLLFVMYDVIRGLTNTVGPHHIASPKYIGHTTLLYKDLIASHGAMHSLGINLAVAATSFKGSFLGALPYYFMVLLAVGLQFLQTWQITAKNPTAAKANPQALMIQRFTPVIFGVIYIGIPSGVNLYFVVSGLFRVIQQEIMWRRDPVLRAHSQNAREKKKEAEGSTKQLSSSLGNTNSKQGGKLVKSAEEKDSQWIDKSKTNTRSSQGQIRRRGAQRNDISGRGARQAGPRRESKRRG</sequence>
<dbReference type="AlphaFoldDB" id="A0A1M4XU63"/>
<dbReference type="InterPro" id="IPR047196">
    <property type="entry name" value="YidC_ALB_C"/>
</dbReference>
<keyword evidence="4" id="KW-0813">Transport</keyword>
<evidence type="ECO:0000256" key="5">
    <source>
        <dbReference type="ARBA" id="ARBA00022475"/>
    </source>
</evidence>
<dbReference type="RefSeq" id="WP_072792307.1">
    <property type="nucleotide sequence ID" value="NZ_FQUL01000045.1"/>
</dbReference>
<feature type="transmembrane region" description="Helical" evidence="18">
    <location>
        <begin position="7"/>
        <end position="25"/>
    </location>
</feature>
<dbReference type="GO" id="GO:0032977">
    <property type="term" value="F:membrane insertase activity"/>
    <property type="evidence" value="ECO:0007669"/>
    <property type="project" value="InterPro"/>
</dbReference>
<reference evidence="21" key="1">
    <citation type="submission" date="2016-11" db="EMBL/GenBank/DDBJ databases">
        <authorList>
            <person name="Varghese N."/>
            <person name="Submissions S."/>
        </authorList>
    </citation>
    <scope>NUCLEOTIDE SEQUENCE [LARGE SCALE GENOMIC DNA]</scope>
    <source>
        <strain evidence="21">DSM 19514</strain>
    </source>
</reference>
<dbReference type="STRING" id="1121881.SAMN02745225_02133"/>
<accession>A0A1M4XU63</accession>
<feature type="region of interest" description="Disordered" evidence="17">
    <location>
        <begin position="257"/>
        <end position="343"/>
    </location>
</feature>
<feature type="compositionally biased region" description="Basic and acidic residues" evidence="17">
    <location>
        <begin position="291"/>
        <end position="305"/>
    </location>
</feature>
<evidence type="ECO:0000256" key="2">
    <source>
        <dbReference type="ARBA" id="ARBA00010527"/>
    </source>
</evidence>
<proteinExistence type="inferred from homology"/>
<evidence type="ECO:0000256" key="1">
    <source>
        <dbReference type="ARBA" id="ARBA00004651"/>
    </source>
</evidence>
<feature type="transmembrane region" description="Helical" evidence="18">
    <location>
        <begin position="172"/>
        <end position="192"/>
    </location>
</feature>
<keyword evidence="9 18" id="KW-0472">Membrane</keyword>
<evidence type="ECO:0000259" key="19">
    <source>
        <dbReference type="Pfam" id="PF02096"/>
    </source>
</evidence>
<keyword evidence="21" id="KW-1185">Reference proteome</keyword>
<evidence type="ECO:0000256" key="14">
    <source>
        <dbReference type="ARBA" id="ARBA00033245"/>
    </source>
</evidence>
<dbReference type="InterPro" id="IPR028055">
    <property type="entry name" value="YidC/Oxa/ALB_C"/>
</dbReference>